<dbReference type="GO" id="GO:0045724">
    <property type="term" value="P:positive regulation of cilium assembly"/>
    <property type="evidence" value="ECO:0007669"/>
    <property type="project" value="TreeGrafter"/>
</dbReference>
<evidence type="ECO:0000313" key="6">
    <source>
        <dbReference type="EMBL" id="KAK2170497.1"/>
    </source>
</evidence>
<protein>
    <recommendedName>
        <fullName evidence="2">Endosome-associated-trafficking regulator 1</fullName>
    </recommendedName>
</protein>
<evidence type="ECO:0000256" key="3">
    <source>
        <dbReference type="ARBA" id="ARBA00023054"/>
    </source>
</evidence>
<dbReference type="Proteomes" id="UP001209878">
    <property type="component" value="Unassembled WGS sequence"/>
</dbReference>
<evidence type="ECO:0000256" key="2">
    <source>
        <dbReference type="ARBA" id="ARBA00016007"/>
    </source>
</evidence>
<dbReference type="GO" id="GO:0055037">
    <property type="term" value="C:recycling endosome"/>
    <property type="evidence" value="ECO:0007669"/>
    <property type="project" value="TreeGrafter"/>
</dbReference>
<dbReference type="GO" id="GO:0032465">
    <property type="term" value="P:regulation of cytokinesis"/>
    <property type="evidence" value="ECO:0007669"/>
    <property type="project" value="TreeGrafter"/>
</dbReference>
<evidence type="ECO:0000256" key="5">
    <source>
        <dbReference type="SAM" id="MobiDB-lite"/>
    </source>
</evidence>
<feature type="compositionally biased region" description="Polar residues" evidence="5">
    <location>
        <begin position="154"/>
        <end position="163"/>
    </location>
</feature>
<proteinExistence type="inferred from homology"/>
<keyword evidence="7" id="KW-1185">Reference proteome</keyword>
<evidence type="ECO:0000256" key="1">
    <source>
        <dbReference type="ARBA" id="ARBA00007791"/>
    </source>
</evidence>
<reference evidence="6" key="1">
    <citation type="journal article" date="2023" name="Mol. Biol. Evol.">
        <title>Third-Generation Sequencing Reveals the Adaptive Role of the Epigenome in Three Deep-Sea Polychaetes.</title>
        <authorList>
            <person name="Perez M."/>
            <person name="Aroh O."/>
            <person name="Sun Y."/>
            <person name="Lan Y."/>
            <person name="Juniper S.K."/>
            <person name="Young C.R."/>
            <person name="Angers B."/>
            <person name="Qian P.Y."/>
        </authorList>
    </citation>
    <scope>NUCLEOTIDE SEQUENCE</scope>
    <source>
        <strain evidence="6">R07B-5</strain>
    </source>
</reference>
<evidence type="ECO:0000256" key="4">
    <source>
        <dbReference type="SAM" id="Coils"/>
    </source>
</evidence>
<dbReference type="GO" id="GO:0030496">
    <property type="term" value="C:midbody"/>
    <property type="evidence" value="ECO:0007669"/>
    <property type="project" value="TreeGrafter"/>
</dbReference>
<gene>
    <name evidence="6" type="ORF">NP493_1149g00056</name>
</gene>
<dbReference type="GO" id="GO:0036064">
    <property type="term" value="C:ciliary basal body"/>
    <property type="evidence" value="ECO:0007669"/>
    <property type="project" value="TreeGrafter"/>
</dbReference>
<dbReference type="PANTHER" id="PTHR31259:SF3">
    <property type="entry name" value="ENDOSOME-ASSOCIATED-TRAFFICKING REGULATOR 1"/>
    <property type="match status" value="1"/>
</dbReference>
<keyword evidence="3 4" id="KW-0175">Coiled coil</keyword>
<dbReference type="InterPro" id="IPR026757">
    <property type="entry name" value="ENTR1"/>
</dbReference>
<dbReference type="EMBL" id="JAODUO010001148">
    <property type="protein sequence ID" value="KAK2170497.1"/>
    <property type="molecule type" value="Genomic_DNA"/>
</dbReference>
<dbReference type="GO" id="GO:0005813">
    <property type="term" value="C:centrosome"/>
    <property type="evidence" value="ECO:0007669"/>
    <property type="project" value="TreeGrafter"/>
</dbReference>
<feature type="coiled-coil region" evidence="4">
    <location>
        <begin position="321"/>
        <end position="415"/>
    </location>
</feature>
<feature type="region of interest" description="Disordered" evidence="5">
    <location>
        <begin position="154"/>
        <end position="204"/>
    </location>
</feature>
<comment type="caution">
    <text evidence="6">The sequence shown here is derived from an EMBL/GenBank/DDBJ whole genome shotgun (WGS) entry which is preliminary data.</text>
</comment>
<dbReference type="GO" id="GO:0005769">
    <property type="term" value="C:early endosome"/>
    <property type="evidence" value="ECO:0007669"/>
    <property type="project" value="TreeGrafter"/>
</dbReference>
<name>A0AAD9NHI5_RIDPI</name>
<evidence type="ECO:0000313" key="7">
    <source>
        <dbReference type="Proteomes" id="UP001209878"/>
    </source>
</evidence>
<dbReference type="AlphaFoldDB" id="A0AAD9NHI5"/>
<sequence length="499" mass="54817">MKTTMAEGGGGKDEGNPFLFRKFYGDHTGEDSDNDSIGTDDVVLPDVSNPQSKKTPRNQRDCRQWQCNVKCKKSRGEDNPFSFKKFLQTGESDGDTGPGRHIVTLDLANDLPDFVHHRQSVSTDQPMRTARSDCQLPDFTLDLQARSSCHERMSLNNASQSGSWRDRHCPDDGTVVSMNSNEERASSKRCQTVDTSQSGVHLPDFTRGLGTVRSTCDTLTGDPHNHPPELHLSNSALELPDSCIGIVDNDVDGSAPAGEDSHCMHEHCLDDLPGVVTGQSGLSLPDFLLGYPGSLTTAEQKTVTNGDHLIVETNGTAKSEHIQLQAENIQLRQELKEEREKVRRQMTRLREALDEIAVIRRREQEDTAALENMVQQVEANLITTTRRAVNAETNVNRLKEEVTSLQGRVQTLQYENDALHAGCSPTDRIKEQVKTASKQLSTAADQAELTLQQLLTGVQTIKLVSTSLASIGKMSEVNLGEFETVDDVTECGASGYSGN</sequence>
<dbReference type="PANTHER" id="PTHR31259">
    <property type="entry name" value="ENDOSOME-ASSOCIATED TRAFFICKING REGULATOR 1"/>
    <property type="match status" value="1"/>
</dbReference>
<accession>A0AAD9NHI5</accession>
<dbReference type="GO" id="GO:1903566">
    <property type="term" value="P:positive regulation of protein localization to cilium"/>
    <property type="evidence" value="ECO:0007669"/>
    <property type="project" value="TreeGrafter"/>
</dbReference>
<feature type="compositionally biased region" description="Polar residues" evidence="5">
    <location>
        <begin position="188"/>
        <end position="199"/>
    </location>
</feature>
<comment type="similarity">
    <text evidence="1">Belongs to the ENTR1 family.</text>
</comment>
<organism evidence="6 7">
    <name type="scientific">Ridgeia piscesae</name>
    <name type="common">Tubeworm</name>
    <dbReference type="NCBI Taxonomy" id="27915"/>
    <lineage>
        <taxon>Eukaryota</taxon>
        <taxon>Metazoa</taxon>
        <taxon>Spiralia</taxon>
        <taxon>Lophotrochozoa</taxon>
        <taxon>Annelida</taxon>
        <taxon>Polychaeta</taxon>
        <taxon>Sedentaria</taxon>
        <taxon>Canalipalpata</taxon>
        <taxon>Sabellida</taxon>
        <taxon>Siboglinidae</taxon>
        <taxon>Ridgeia</taxon>
    </lineage>
</organism>
<feature type="region of interest" description="Disordered" evidence="5">
    <location>
        <begin position="1"/>
        <end position="60"/>
    </location>
</feature>